<evidence type="ECO:0000313" key="3">
    <source>
        <dbReference type="Proteomes" id="UP001178508"/>
    </source>
</evidence>
<gene>
    <name evidence="2" type="ORF">XNOV1_A023390</name>
</gene>
<evidence type="ECO:0000313" key="2">
    <source>
        <dbReference type="EMBL" id="CAJ1049594.1"/>
    </source>
</evidence>
<keyword evidence="3" id="KW-1185">Reference proteome</keyword>
<dbReference type="Proteomes" id="UP001178508">
    <property type="component" value="Chromosome 1"/>
</dbReference>
<sequence>TDERWGSGVWIGEGEGGQSEGGGGTRHGALRLGAGRMLHSGCCVALKSHLALTLYPQPEGG</sequence>
<protein>
    <submittedName>
        <fullName evidence="2">Uncharacterized protein</fullName>
    </submittedName>
</protein>
<evidence type="ECO:0000256" key="1">
    <source>
        <dbReference type="SAM" id="MobiDB-lite"/>
    </source>
</evidence>
<feature type="compositionally biased region" description="Gly residues" evidence="1">
    <location>
        <begin position="9"/>
        <end position="26"/>
    </location>
</feature>
<dbReference type="AlphaFoldDB" id="A0AAV1ELJ2"/>
<reference evidence="2" key="1">
    <citation type="submission" date="2023-08" db="EMBL/GenBank/DDBJ databases">
        <authorList>
            <person name="Alioto T."/>
            <person name="Alioto T."/>
            <person name="Gomez Garrido J."/>
        </authorList>
    </citation>
    <scope>NUCLEOTIDE SEQUENCE</scope>
</reference>
<organism evidence="2 3">
    <name type="scientific">Xyrichtys novacula</name>
    <name type="common">Pearly razorfish</name>
    <name type="synonym">Hemipteronotus novacula</name>
    <dbReference type="NCBI Taxonomy" id="13765"/>
    <lineage>
        <taxon>Eukaryota</taxon>
        <taxon>Metazoa</taxon>
        <taxon>Chordata</taxon>
        <taxon>Craniata</taxon>
        <taxon>Vertebrata</taxon>
        <taxon>Euteleostomi</taxon>
        <taxon>Actinopterygii</taxon>
        <taxon>Neopterygii</taxon>
        <taxon>Teleostei</taxon>
        <taxon>Neoteleostei</taxon>
        <taxon>Acanthomorphata</taxon>
        <taxon>Eupercaria</taxon>
        <taxon>Labriformes</taxon>
        <taxon>Labridae</taxon>
        <taxon>Xyrichtys</taxon>
    </lineage>
</organism>
<feature type="region of interest" description="Disordered" evidence="1">
    <location>
        <begin position="1"/>
        <end position="27"/>
    </location>
</feature>
<name>A0AAV1ELJ2_XYRNO</name>
<dbReference type="EMBL" id="OY660864">
    <property type="protein sequence ID" value="CAJ1049594.1"/>
    <property type="molecule type" value="Genomic_DNA"/>
</dbReference>
<accession>A0AAV1ELJ2</accession>
<feature type="non-terminal residue" evidence="2">
    <location>
        <position position="1"/>
    </location>
</feature>
<proteinExistence type="predicted"/>